<name>A0AAD7IEW9_9AGAR</name>
<gene>
    <name evidence="1" type="ORF">B0H16DRAFT_1729092</name>
</gene>
<keyword evidence="2" id="KW-1185">Reference proteome</keyword>
<accession>A0AAD7IEW9</accession>
<protein>
    <submittedName>
        <fullName evidence="1">Uncharacterized protein</fullName>
    </submittedName>
</protein>
<dbReference type="EMBL" id="JARKIB010000103">
    <property type="protein sequence ID" value="KAJ7740394.1"/>
    <property type="molecule type" value="Genomic_DNA"/>
</dbReference>
<organism evidence="1 2">
    <name type="scientific">Mycena metata</name>
    <dbReference type="NCBI Taxonomy" id="1033252"/>
    <lineage>
        <taxon>Eukaryota</taxon>
        <taxon>Fungi</taxon>
        <taxon>Dikarya</taxon>
        <taxon>Basidiomycota</taxon>
        <taxon>Agaricomycotina</taxon>
        <taxon>Agaricomycetes</taxon>
        <taxon>Agaricomycetidae</taxon>
        <taxon>Agaricales</taxon>
        <taxon>Marasmiineae</taxon>
        <taxon>Mycenaceae</taxon>
        <taxon>Mycena</taxon>
    </lineage>
</organism>
<comment type="caution">
    <text evidence="1">The sequence shown here is derived from an EMBL/GenBank/DDBJ whole genome shotgun (WGS) entry which is preliminary data.</text>
</comment>
<sequence length="224" mass="25181">MTCPLAPHPPAPPNRLFGPFRSLWTLGARDRSKNRADMAVLPASFNSHPSDTAPAPVPYEMRHTLELAGDRLPRQFEAVRRRTSHPSLCTPVRWRPPMYLHRGGYLLSPERLRSHRVALAMARGYWHPEALAALVGVAIRSLPEHQVLVEGHPYACLYPNMSRALLPSRQRVVFARCDICAPRVAPSPSSLNLRCMLIVWLPNLLAFRARGAPRARSAYTPILR</sequence>
<dbReference type="AlphaFoldDB" id="A0AAD7IEW9"/>
<dbReference type="Proteomes" id="UP001215598">
    <property type="component" value="Unassembled WGS sequence"/>
</dbReference>
<evidence type="ECO:0000313" key="1">
    <source>
        <dbReference type="EMBL" id="KAJ7740394.1"/>
    </source>
</evidence>
<evidence type="ECO:0000313" key="2">
    <source>
        <dbReference type="Proteomes" id="UP001215598"/>
    </source>
</evidence>
<reference evidence="1" key="1">
    <citation type="submission" date="2023-03" db="EMBL/GenBank/DDBJ databases">
        <title>Massive genome expansion in bonnet fungi (Mycena s.s.) driven by repeated elements and novel gene families across ecological guilds.</title>
        <authorList>
            <consortium name="Lawrence Berkeley National Laboratory"/>
            <person name="Harder C.B."/>
            <person name="Miyauchi S."/>
            <person name="Viragh M."/>
            <person name="Kuo A."/>
            <person name="Thoen E."/>
            <person name="Andreopoulos B."/>
            <person name="Lu D."/>
            <person name="Skrede I."/>
            <person name="Drula E."/>
            <person name="Henrissat B."/>
            <person name="Morin E."/>
            <person name="Kohler A."/>
            <person name="Barry K."/>
            <person name="LaButti K."/>
            <person name="Morin E."/>
            <person name="Salamov A."/>
            <person name="Lipzen A."/>
            <person name="Mereny Z."/>
            <person name="Hegedus B."/>
            <person name="Baldrian P."/>
            <person name="Stursova M."/>
            <person name="Weitz H."/>
            <person name="Taylor A."/>
            <person name="Grigoriev I.V."/>
            <person name="Nagy L.G."/>
            <person name="Martin F."/>
            <person name="Kauserud H."/>
        </authorList>
    </citation>
    <scope>NUCLEOTIDE SEQUENCE</scope>
    <source>
        <strain evidence="1">CBHHK182m</strain>
    </source>
</reference>
<proteinExistence type="predicted"/>